<keyword evidence="4 7" id="KW-0812">Transmembrane</keyword>
<evidence type="ECO:0000256" key="6">
    <source>
        <dbReference type="ARBA" id="ARBA00023136"/>
    </source>
</evidence>
<dbReference type="GO" id="GO:0022857">
    <property type="term" value="F:transmembrane transporter activity"/>
    <property type="evidence" value="ECO:0007669"/>
    <property type="project" value="InterPro"/>
</dbReference>
<evidence type="ECO:0000256" key="7">
    <source>
        <dbReference type="SAM" id="Phobius"/>
    </source>
</evidence>
<evidence type="ECO:0000256" key="2">
    <source>
        <dbReference type="ARBA" id="ARBA00022448"/>
    </source>
</evidence>
<keyword evidence="6 7" id="KW-0472">Membrane</keyword>
<evidence type="ECO:0000313" key="9">
    <source>
        <dbReference type="EMBL" id="PYI37680.1"/>
    </source>
</evidence>
<evidence type="ECO:0000256" key="3">
    <source>
        <dbReference type="ARBA" id="ARBA00022475"/>
    </source>
</evidence>
<dbReference type="PANTHER" id="PTHR23517">
    <property type="entry name" value="RESISTANCE PROTEIN MDTM, PUTATIVE-RELATED-RELATED"/>
    <property type="match status" value="1"/>
</dbReference>
<protein>
    <submittedName>
        <fullName evidence="9">MFS transporter</fullName>
    </submittedName>
</protein>
<keyword evidence="5 7" id="KW-1133">Transmembrane helix</keyword>
<dbReference type="InterPro" id="IPR050171">
    <property type="entry name" value="MFS_Transporters"/>
</dbReference>
<feature type="transmembrane region" description="Helical" evidence="7">
    <location>
        <begin position="346"/>
        <end position="367"/>
    </location>
</feature>
<keyword evidence="3" id="KW-1003">Cell membrane</keyword>
<dbReference type="InterPro" id="IPR020846">
    <property type="entry name" value="MFS_dom"/>
</dbReference>
<organism evidence="9 10">
    <name type="scientific">Arthrobacter psychrolactophilus</name>
    <dbReference type="NCBI Taxonomy" id="92442"/>
    <lineage>
        <taxon>Bacteria</taxon>
        <taxon>Bacillati</taxon>
        <taxon>Actinomycetota</taxon>
        <taxon>Actinomycetes</taxon>
        <taxon>Micrococcales</taxon>
        <taxon>Micrococcaceae</taxon>
        <taxon>Arthrobacter</taxon>
    </lineage>
</organism>
<dbReference type="Proteomes" id="UP000247980">
    <property type="component" value="Unassembled WGS sequence"/>
</dbReference>
<feature type="transmembrane region" description="Helical" evidence="7">
    <location>
        <begin position="288"/>
        <end position="307"/>
    </location>
</feature>
<evidence type="ECO:0000313" key="10">
    <source>
        <dbReference type="Proteomes" id="UP000247980"/>
    </source>
</evidence>
<comment type="subcellular location">
    <subcellularLocation>
        <location evidence="1">Cell membrane</location>
        <topology evidence="1">Multi-pass membrane protein</topology>
    </subcellularLocation>
</comment>
<dbReference type="RefSeq" id="WP_110486058.1">
    <property type="nucleotide sequence ID" value="NZ_QJVC01000018.1"/>
</dbReference>
<evidence type="ECO:0000259" key="8">
    <source>
        <dbReference type="PROSITE" id="PS50850"/>
    </source>
</evidence>
<gene>
    <name evidence="9" type="ORF">CVS30_14235</name>
</gene>
<comment type="caution">
    <text evidence="9">The sequence shown here is derived from an EMBL/GenBank/DDBJ whole genome shotgun (WGS) entry which is preliminary data.</text>
</comment>
<evidence type="ECO:0000256" key="1">
    <source>
        <dbReference type="ARBA" id="ARBA00004651"/>
    </source>
</evidence>
<feature type="transmembrane region" description="Helical" evidence="7">
    <location>
        <begin position="169"/>
        <end position="187"/>
    </location>
</feature>
<dbReference type="InterPro" id="IPR005829">
    <property type="entry name" value="Sugar_transporter_CS"/>
</dbReference>
<dbReference type="InterPro" id="IPR036259">
    <property type="entry name" value="MFS_trans_sf"/>
</dbReference>
<feature type="transmembrane region" description="Helical" evidence="7">
    <location>
        <begin position="38"/>
        <end position="61"/>
    </location>
</feature>
<dbReference type="Pfam" id="PF07690">
    <property type="entry name" value="MFS_1"/>
    <property type="match status" value="1"/>
</dbReference>
<feature type="transmembrane region" description="Helical" evidence="7">
    <location>
        <begin position="255"/>
        <end position="276"/>
    </location>
</feature>
<dbReference type="EMBL" id="QJVC01000018">
    <property type="protein sequence ID" value="PYI37680.1"/>
    <property type="molecule type" value="Genomic_DNA"/>
</dbReference>
<feature type="transmembrane region" description="Helical" evidence="7">
    <location>
        <begin position="313"/>
        <end position="334"/>
    </location>
</feature>
<dbReference type="InterPro" id="IPR011701">
    <property type="entry name" value="MFS"/>
</dbReference>
<proteinExistence type="predicted"/>
<feature type="transmembrane region" description="Helical" evidence="7">
    <location>
        <begin position="224"/>
        <end position="243"/>
    </location>
</feature>
<dbReference type="GO" id="GO:0005886">
    <property type="term" value="C:plasma membrane"/>
    <property type="evidence" value="ECO:0007669"/>
    <property type="project" value="UniProtKB-SubCell"/>
</dbReference>
<dbReference type="PROSITE" id="PS50850">
    <property type="entry name" value="MFS"/>
    <property type="match status" value="1"/>
</dbReference>
<keyword evidence="2" id="KW-0813">Transport</keyword>
<dbReference type="AlphaFoldDB" id="A0A2V5J5B9"/>
<keyword evidence="10" id="KW-1185">Reference proteome</keyword>
<feature type="transmembrane region" description="Helical" evidence="7">
    <location>
        <begin position="373"/>
        <end position="394"/>
    </location>
</feature>
<dbReference type="OrthoDB" id="5242249at2"/>
<feature type="transmembrane region" description="Helical" evidence="7">
    <location>
        <begin position="104"/>
        <end position="121"/>
    </location>
</feature>
<feature type="transmembrane region" description="Helical" evidence="7">
    <location>
        <begin position="73"/>
        <end position="98"/>
    </location>
</feature>
<evidence type="ECO:0000256" key="4">
    <source>
        <dbReference type="ARBA" id="ARBA00022692"/>
    </source>
</evidence>
<dbReference type="PROSITE" id="PS00216">
    <property type="entry name" value="SUGAR_TRANSPORT_1"/>
    <property type="match status" value="1"/>
</dbReference>
<dbReference type="Gene3D" id="1.20.1250.20">
    <property type="entry name" value="MFS general substrate transporter like domains"/>
    <property type="match status" value="2"/>
</dbReference>
<reference evidence="9 10" key="1">
    <citation type="submission" date="2018-05" db="EMBL/GenBank/DDBJ databases">
        <title>Genetic diversity of glacier-inhabiting Cryobacterium bacteria in China and description of Cryobacterium mengkeensis sp. nov. and Arthrobacter glacialis sp. nov.</title>
        <authorList>
            <person name="Liu Q."/>
            <person name="Xin Y.-H."/>
        </authorList>
    </citation>
    <scope>NUCLEOTIDE SEQUENCE [LARGE SCALE GENOMIC DNA]</scope>
    <source>
        <strain evidence="9 10">B7</strain>
    </source>
</reference>
<accession>A0A2V5J5B9</accession>
<sequence>MRAARAALWLRAAPAVFVLAWGGNHFTPLLSLYRDIGHYSVVSVDLFLATYVLGLIPGLLISGPLSDRYGRKLLTILGVILGIVASVILALCFHSEILMCAGRMLAGIGVGIGMAVGTSWLKELSMPPFDKQADATAGARRPSLILTLGFGLGAGASGILAQWGPLPTMTPYILHIVLSILALLALAKAPETVTLEAGQDGPQATSLLDDLRVPLVGHLRFRRVVLPAAPWIFATAGVAYAVIPMLEGERLGTMQLGYATLLTVLTLGTGALVQPFAARINEATGGRALLVGMTTMIVGLIVTAINAHYLSLVAGAVSAILLGASYGIALVSGLVEIQRIATGRDLAGLTGVFYSLSYIGFLLPMALAGLAGFATYTVLLGACAVVCLLCLALVSSGLRRTAF</sequence>
<dbReference type="SUPFAM" id="SSF103473">
    <property type="entry name" value="MFS general substrate transporter"/>
    <property type="match status" value="1"/>
</dbReference>
<evidence type="ECO:0000256" key="5">
    <source>
        <dbReference type="ARBA" id="ARBA00022989"/>
    </source>
</evidence>
<feature type="transmembrane region" description="Helical" evidence="7">
    <location>
        <begin position="142"/>
        <end position="163"/>
    </location>
</feature>
<name>A0A2V5J5B9_9MICC</name>
<feature type="domain" description="Major facilitator superfamily (MFS) profile" evidence="8">
    <location>
        <begin position="1"/>
        <end position="399"/>
    </location>
</feature>